<reference evidence="7 8" key="1">
    <citation type="journal article" date="2005" name="Int. J. Syst. Evol. Microbiol.">
        <title>Bacillus litoralis sp. nov., isolated from a tidal flat of the Yellow Sea in Korea.</title>
        <authorList>
            <person name="Yoon J.H."/>
            <person name="Oh T.K."/>
        </authorList>
    </citation>
    <scope>NUCLEOTIDE SEQUENCE [LARGE SCALE GENOMIC DNA]</scope>
    <source>
        <strain evidence="7 8">SW-211</strain>
    </source>
</reference>
<feature type="DNA-binding region" description="H-T-H motif" evidence="5">
    <location>
        <begin position="30"/>
        <end position="49"/>
    </location>
</feature>
<dbReference type="PRINTS" id="PR00455">
    <property type="entry name" value="HTHTETR"/>
</dbReference>
<sequence>MALTRGEDQKVKILKAAKQIFGKKGYYDTKMLEIAEQAGVSKGTIYLYFSSKDELYIETHEQGFRQYLVMLEKEVNKFTTFKEKLICIAERQLAVFYNDRHRPNKYLQAYNNDPKMIQCLHNFLDNYHKYVVSIMEEEQIENPSEHAKAFIGILENYKRDIFFNKDYDYAMLLQTVLFVVDLFIHGCKKG</sequence>
<comment type="caution">
    <text evidence="7">The sequence shown here is derived from an EMBL/GenBank/DDBJ whole genome shotgun (WGS) entry which is preliminary data.</text>
</comment>
<feature type="domain" description="HTH tetR-type" evidence="6">
    <location>
        <begin position="7"/>
        <end position="67"/>
    </location>
</feature>
<dbReference type="Gene3D" id="1.10.10.60">
    <property type="entry name" value="Homeodomain-like"/>
    <property type="match status" value="1"/>
</dbReference>
<dbReference type="Gene3D" id="1.10.357.10">
    <property type="entry name" value="Tetracycline Repressor, domain 2"/>
    <property type="match status" value="1"/>
</dbReference>
<dbReference type="GO" id="GO:0045892">
    <property type="term" value="P:negative regulation of DNA-templated transcription"/>
    <property type="evidence" value="ECO:0007669"/>
    <property type="project" value="UniProtKB-ARBA"/>
</dbReference>
<dbReference type="Proteomes" id="UP000321363">
    <property type="component" value="Unassembled WGS sequence"/>
</dbReference>
<evidence type="ECO:0000313" key="7">
    <source>
        <dbReference type="EMBL" id="TXC91310.1"/>
    </source>
</evidence>
<dbReference type="InterPro" id="IPR009057">
    <property type="entry name" value="Homeodomain-like_sf"/>
</dbReference>
<proteinExistence type="predicted"/>
<dbReference type="Pfam" id="PF00440">
    <property type="entry name" value="TetR_N"/>
    <property type="match status" value="1"/>
</dbReference>
<evidence type="ECO:0000256" key="4">
    <source>
        <dbReference type="ARBA" id="ARBA00023163"/>
    </source>
</evidence>
<dbReference type="GO" id="GO:0003677">
    <property type="term" value="F:DNA binding"/>
    <property type="evidence" value="ECO:0007669"/>
    <property type="project" value="UniProtKB-UniRule"/>
</dbReference>
<dbReference type="PANTHER" id="PTHR43479:SF11">
    <property type="entry name" value="ACREF_ENVCD OPERON REPRESSOR-RELATED"/>
    <property type="match status" value="1"/>
</dbReference>
<evidence type="ECO:0000256" key="3">
    <source>
        <dbReference type="ARBA" id="ARBA00023125"/>
    </source>
</evidence>
<dbReference type="InterPro" id="IPR001647">
    <property type="entry name" value="HTH_TetR"/>
</dbReference>
<protein>
    <submittedName>
        <fullName evidence="7">TetR/AcrR family transcriptional regulator</fullName>
    </submittedName>
</protein>
<evidence type="ECO:0000313" key="8">
    <source>
        <dbReference type="Proteomes" id="UP000321363"/>
    </source>
</evidence>
<keyword evidence="4" id="KW-0804">Transcription</keyword>
<dbReference type="SUPFAM" id="SSF46689">
    <property type="entry name" value="Homeodomain-like"/>
    <property type="match status" value="1"/>
</dbReference>
<gene>
    <name evidence="7" type="ORF">FS935_10480</name>
</gene>
<dbReference type="AlphaFoldDB" id="A0A5C6W447"/>
<accession>A0A5C6W447</accession>
<evidence type="ECO:0000256" key="1">
    <source>
        <dbReference type="ARBA" id="ARBA00022491"/>
    </source>
</evidence>
<evidence type="ECO:0000256" key="2">
    <source>
        <dbReference type="ARBA" id="ARBA00023015"/>
    </source>
</evidence>
<dbReference type="PROSITE" id="PS50977">
    <property type="entry name" value="HTH_TETR_2"/>
    <property type="match status" value="1"/>
</dbReference>
<keyword evidence="1" id="KW-0678">Repressor</keyword>
<keyword evidence="8" id="KW-1185">Reference proteome</keyword>
<organism evidence="7 8">
    <name type="scientific">Metabacillus litoralis</name>
    <dbReference type="NCBI Taxonomy" id="152268"/>
    <lineage>
        <taxon>Bacteria</taxon>
        <taxon>Bacillati</taxon>
        <taxon>Bacillota</taxon>
        <taxon>Bacilli</taxon>
        <taxon>Bacillales</taxon>
        <taxon>Bacillaceae</taxon>
        <taxon>Metabacillus</taxon>
    </lineage>
</organism>
<keyword evidence="3 5" id="KW-0238">DNA-binding</keyword>
<dbReference type="FunFam" id="1.10.10.60:FF:000141">
    <property type="entry name" value="TetR family transcriptional regulator"/>
    <property type="match status" value="1"/>
</dbReference>
<dbReference type="EMBL" id="VOQF01000005">
    <property type="protein sequence ID" value="TXC91310.1"/>
    <property type="molecule type" value="Genomic_DNA"/>
</dbReference>
<evidence type="ECO:0000259" key="6">
    <source>
        <dbReference type="PROSITE" id="PS50977"/>
    </source>
</evidence>
<name>A0A5C6W447_9BACI</name>
<dbReference type="InterPro" id="IPR050624">
    <property type="entry name" value="HTH-type_Tx_Regulator"/>
</dbReference>
<evidence type="ECO:0000256" key="5">
    <source>
        <dbReference type="PROSITE-ProRule" id="PRU00335"/>
    </source>
</evidence>
<dbReference type="PANTHER" id="PTHR43479">
    <property type="entry name" value="ACREF/ENVCD OPERON REPRESSOR-RELATED"/>
    <property type="match status" value="1"/>
</dbReference>
<keyword evidence="2" id="KW-0805">Transcription regulation</keyword>